<feature type="region of interest" description="Disordered" evidence="1">
    <location>
        <begin position="41"/>
        <end position="60"/>
    </location>
</feature>
<evidence type="ECO:0000256" key="2">
    <source>
        <dbReference type="SAM" id="Phobius"/>
    </source>
</evidence>
<accession>A0A1M4UTZ6</accession>
<evidence type="ECO:0000256" key="1">
    <source>
        <dbReference type="SAM" id="MobiDB-lite"/>
    </source>
</evidence>
<reference evidence="5" key="1">
    <citation type="submission" date="2016-11" db="EMBL/GenBank/DDBJ databases">
        <authorList>
            <person name="Varghese N."/>
            <person name="Submissions S."/>
        </authorList>
    </citation>
    <scope>NUCLEOTIDE SEQUENCE [LARGE SCALE GENOMIC DNA]</scope>
    <source>
        <strain evidence="5">YR203</strain>
    </source>
</reference>
<keyword evidence="2" id="KW-1133">Transmembrane helix</keyword>
<protein>
    <submittedName>
        <fullName evidence="4">Outer membrane protein beta-barrel domain-containing protein</fullName>
    </submittedName>
</protein>
<feature type="transmembrane region" description="Helical" evidence="2">
    <location>
        <begin position="67"/>
        <end position="86"/>
    </location>
</feature>
<proteinExistence type="predicted"/>
<dbReference type="SUPFAM" id="SSF56925">
    <property type="entry name" value="OMPA-like"/>
    <property type="match status" value="1"/>
</dbReference>
<dbReference type="InterPro" id="IPR025665">
    <property type="entry name" value="Beta-barrel_OMP_2"/>
</dbReference>
<evidence type="ECO:0000313" key="4">
    <source>
        <dbReference type="EMBL" id="SHE60231.1"/>
    </source>
</evidence>
<keyword evidence="2" id="KW-0812">Transmembrane</keyword>
<sequence length="458" mass="51879">MKDKWLADLKNKFEGHEDDPPDGLWLSIEKELFPEEEYNVFPLMPEPPSTEKNDDKKHDQKNLKHRIGALSIAAGIAVLVSVIFFLKIQDDDFKNLTGNRTQKKTVQASSLSGSLNTDAIVFSFDIHKKEVNHKVRTTNEKVFSHIRTNKKTKLLEDLSYESLKIQMKEVETRYSYDNISEPLMAGHFSVSEINDKYSLDSLTAEAYSQENLAQTDGDKNRNNFNHKWILGLISGPPSSNSSLSSHQQEGYVMMNGQQLEIPADSGAETEEDPLGEIFAGNRYEDVKTDIRHKLPVKLGLSVSYQLNDQWSVTTGLTYSKLSSDLLSGTEANMIKGEQTVKYIGIPVQINYRIWQKGNISAYASAGAQIEKSIHGKMKTNYIVNHEIKESFSEELTVNSLQMSLNAGGGVQYKLFKNFGIYFEPSLRYNFNDGSEIRTIYKEKPLNLNLEFGVRYSIQ</sequence>
<dbReference type="Gene3D" id="2.40.160.20">
    <property type="match status" value="1"/>
</dbReference>
<dbReference type="EMBL" id="FQVE01000001">
    <property type="protein sequence ID" value="SHE60231.1"/>
    <property type="molecule type" value="Genomic_DNA"/>
</dbReference>
<dbReference type="Proteomes" id="UP000184108">
    <property type="component" value="Unassembled WGS sequence"/>
</dbReference>
<feature type="domain" description="Outer membrane protein beta-barrel" evidence="3">
    <location>
        <begin position="287"/>
        <end position="430"/>
    </location>
</feature>
<gene>
    <name evidence="4" type="ORF">SAMN02787073_0726</name>
</gene>
<dbReference type="InterPro" id="IPR011250">
    <property type="entry name" value="OMP/PagP_B-barrel"/>
</dbReference>
<keyword evidence="2" id="KW-0472">Membrane</keyword>
<dbReference type="Pfam" id="PF13568">
    <property type="entry name" value="OMP_b-brl_2"/>
    <property type="match status" value="1"/>
</dbReference>
<feature type="compositionally biased region" description="Basic and acidic residues" evidence="1">
    <location>
        <begin position="49"/>
        <end position="60"/>
    </location>
</feature>
<evidence type="ECO:0000313" key="5">
    <source>
        <dbReference type="Proteomes" id="UP000184108"/>
    </source>
</evidence>
<organism evidence="4 5">
    <name type="scientific">Chryseobacterium vrystaatense</name>
    <dbReference type="NCBI Taxonomy" id="307480"/>
    <lineage>
        <taxon>Bacteria</taxon>
        <taxon>Pseudomonadati</taxon>
        <taxon>Bacteroidota</taxon>
        <taxon>Flavobacteriia</taxon>
        <taxon>Flavobacteriales</taxon>
        <taxon>Weeksellaceae</taxon>
        <taxon>Chryseobacterium group</taxon>
        <taxon>Chryseobacterium</taxon>
    </lineage>
</organism>
<dbReference type="AlphaFoldDB" id="A0A1M4UTZ6"/>
<evidence type="ECO:0000259" key="3">
    <source>
        <dbReference type="Pfam" id="PF13568"/>
    </source>
</evidence>
<dbReference type="RefSeq" id="WP_073171063.1">
    <property type="nucleotide sequence ID" value="NZ_FQVE01000001.1"/>
</dbReference>
<name>A0A1M4UTZ6_9FLAO</name>